<dbReference type="Proteomes" id="UP000238762">
    <property type="component" value="Unassembled WGS sequence"/>
</dbReference>
<sequence>MSQNKLHIYIASTLLVNVLIGAELLPPAHAKSDETRNSVDKLALNTSSQTDADAFLLESNAAKINITQLHQGEVTSSPFGSEYHFTSKNQGLSTTTTTDIFQEPLIQHFDSTLIEKDIEVLSTDGLDLDSILDREFNRREFLISRCCF</sequence>
<name>A0A2T1C4E5_9CYAN</name>
<protein>
    <submittedName>
        <fullName evidence="1">Uncharacterized protein</fullName>
    </submittedName>
</protein>
<keyword evidence="2" id="KW-1185">Reference proteome</keyword>
<reference evidence="1 2" key="2">
    <citation type="submission" date="2018-03" db="EMBL/GenBank/DDBJ databases">
        <title>The ancient ancestry and fast evolution of plastids.</title>
        <authorList>
            <person name="Moore K.R."/>
            <person name="Magnabosco C."/>
            <person name="Momper L."/>
            <person name="Gold D.A."/>
            <person name="Bosak T."/>
            <person name="Fournier G.P."/>
        </authorList>
    </citation>
    <scope>NUCLEOTIDE SEQUENCE [LARGE SCALE GENOMIC DNA]</scope>
    <source>
        <strain evidence="1 2">CCAP 1448/3</strain>
    </source>
</reference>
<gene>
    <name evidence="1" type="ORF">C7B64_09925</name>
</gene>
<dbReference type="AlphaFoldDB" id="A0A2T1C4E5"/>
<dbReference type="OrthoDB" id="517566at2"/>
<organism evidence="1 2">
    <name type="scientific">Merismopedia glauca CCAP 1448/3</name>
    <dbReference type="NCBI Taxonomy" id="1296344"/>
    <lineage>
        <taxon>Bacteria</taxon>
        <taxon>Bacillati</taxon>
        <taxon>Cyanobacteriota</taxon>
        <taxon>Cyanophyceae</taxon>
        <taxon>Synechococcales</taxon>
        <taxon>Merismopediaceae</taxon>
        <taxon>Merismopedia</taxon>
    </lineage>
</organism>
<evidence type="ECO:0000313" key="1">
    <source>
        <dbReference type="EMBL" id="PSB03121.1"/>
    </source>
</evidence>
<evidence type="ECO:0000313" key="2">
    <source>
        <dbReference type="Proteomes" id="UP000238762"/>
    </source>
</evidence>
<proteinExistence type="predicted"/>
<comment type="caution">
    <text evidence="1">The sequence shown here is derived from an EMBL/GenBank/DDBJ whole genome shotgun (WGS) entry which is preliminary data.</text>
</comment>
<dbReference type="RefSeq" id="WP_106288490.1">
    <property type="nucleotide sequence ID" value="NZ_CAWNTC010000016.1"/>
</dbReference>
<reference evidence="1 2" key="1">
    <citation type="submission" date="2018-02" db="EMBL/GenBank/DDBJ databases">
        <authorList>
            <person name="Cohen D.B."/>
            <person name="Kent A.D."/>
        </authorList>
    </citation>
    <scope>NUCLEOTIDE SEQUENCE [LARGE SCALE GENOMIC DNA]</scope>
    <source>
        <strain evidence="1 2">CCAP 1448/3</strain>
    </source>
</reference>
<accession>A0A2T1C4E5</accession>
<dbReference type="EMBL" id="PVWJ01000040">
    <property type="protein sequence ID" value="PSB03121.1"/>
    <property type="molecule type" value="Genomic_DNA"/>
</dbReference>